<evidence type="ECO:0000259" key="4">
    <source>
        <dbReference type="Pfam" id="PF20147"/>
    </source>
</evidence>
<evidence type="ECO:0000313" key="5">
    <source>
        <dbReference type="EMBL" id="CAG8678599.1"/>
    </source>
</evidence>
<gene>
    <name evidence="5" type="ORF">POCULU_LOCUS11365</name>
</gene>
<protein>
    <submittedName>
        <fullName evidence="5">3556_t:CDS:1</fullName>
    </submittedName>
</protein>
<keyword evidence="3" id="KW-0964">Secreted</keyword>
<dbReference type="GO" id="GO:0005576">
    <property type="term" value="C:extracellular region"/>
    <property type="evidence" value="ECO:0007669"/>
    <property type="project" value="UniProtKB-SubCell"/>
</dbReference>
<feature type="non-terminal residue" evidence="5">
    <location>
        <position position="92"/>
    </location>
</feature>
<accession>A0A9N9HED8</accession>
<proteinExistence type="predicted"/>
<reference evidence="5" key="1">
    <citation type="submission" date="2021-06" db="EMBL/GenBank/DDBJ databases">
        <authorList>
            <person name="Kallberg Y."/>
            <person name="Tangrot J."/>
            <person name="Rosling A."/>
        </authorList>
    </citation>
    <scope>NUCLEOTIDE SEQUENCE</scope>
    <source>
        <strain evidence="5">IA702</strain>
    </source>
</reference>
<dbReference type="AlphaFoldDB" id="A0A9N9HED8"/>
<dbReference type="GO" id="GO:0043657">
    <property type="term" value="C:host cell"/>
    <property type="evidence" value="ECO:0007669"/>
    <property type="project" value="UniProtKB-SubCell"/>
</dbReference>
<comment type="subcellular location">
    <subcellularLocation>
        <location evidence="1">Host cell</location>
    </subcellularLocation>
    <subcellularLocation>
        <location evidence="2">Secreted</location>
    </subcellularLocation>
</comment>
<evidence type="ECO:0000256" key="2">
    <source>
        <dbReference type="ARBA" id="ARBA00004613"/>
    </source>
</evidence>
<organism evidence="5 6">
    <name type="scientific">Paraglomus occultum</name>
    <dbReference type="NCBI Taxonomy" id="144539"/>
    <lineage>
        <taxon>Eukaryota</taxon>
        <taxon>Fungi</taxon>
        <taxon>Fungi incertae sedis</taxon>
        <taxon>Mucoromycota</taxon>
        <taxon>Glomeromycotina</taxon>
        <taxon>Glomeromycetes</taxon>
        <taxon>Paraglomerales</taxon>
        <taxon>Paraglomeraceae</taxon>
        <taxon>Paraglomus</taxon>
    </lineage>
</organism>
<feature type="non-terminal residue" evidence="5">
    <location>
        <position position="1"/>
    </location>
</feature>
<keyword evidence="6" id="KW-1185">Reference proteome</keyword>
<feature type="domain" description="Crinkler effector protein N-terminal" evidence="4">
    <location>
        <begin position="2"/>
        <end position="75"/>
    </location>
</feature>
<name>A0A9N9HED8_9GLOM</name>
<evidence type="ECO:0000256" key="3">
    <source>
        <dbReference type="ARBA" id="ARBA00022525"/>
    </source>
</evidence>
<evidence type="ECO:0000313" key="6">
    <source>
        <dbReference type="Proteomes" id="UP000789572"/>
    </source>
</evidence>
<dbReference type="EMBL" id="CAJVPJ010007985">
    <property type="protein sequence ID" value="CAG8678599.1"/>
    <property type="molecule type" value="Genomic_DNA"/>
</dbReference>
<sequence length="92" mass="10577">DEPISKLKEAIKAKKAPRFDDIPADELKLWKVKIPDDRDSELVNPALDVELLATRDVGDYWTKKLPKRHIYVIVEPPVSTTTSSRKLPELRE</sequence>
<dbReference type="Pfam" id="PF20147">
    <property type="entry name" value="Crinkler"/>
    <property type="match status" value="1"/>
</dbReference>
<dbReference type="InterPro" id="IPR045379">
    <property type="entry name" value="Crinkler_N"/>
</dbReference>
<dbReference type="Proteomes" id="UP000789572">
    <property type="component" value="Unassembled WGS sequence"/>
</dbReference>
<evidence type="ECO:0000256" key="1">
    <source>
        <dbReference type="ARBA" id="ARBA00004340"/>
    </source>
</evidence>
<dbReference type="OrthoDB" id="2673191at2759"/>
<comment type="caution">
    <text evidence="5">The sequence shown here is derived from an EMBL/GenBank/DDBJ whole genome shotgun (WGS) entry which is preliminary data.</text>
</comment>